<dbReference type="Gene3D" id="1.20.1250.20">
    <property type="entry name" value="MFS general substrate transporter like domains"/>
    <property type="match status" value="1"/>
</dbReference>
<dbReference type="PROSITE" id="PS50850">
    <property type="entry name" value="MFS"/>
    <property type="match status" value="1"/>
</dbReference>
<evidence type="ECO:0000256" key="3">
    <source>
        <dbReference type="ARBA" id="ARBA00022989"/>
    </source>
</evidence>
<dbReference type="InterPro" id="IPR018247">
    <property type="entry name" value="EF_Hand_1_Ca_BS"/>
</dbReference>
<dbReference type="Proteomes" id="UP000235371">
    <property type="component" value="Unassembled WGS sequence"/>
</dbReference>
<dbReference type="GO" id="GO:0016020">
    <property type="term" value="C:membrane"/>
    <property type="evidence" value="ECO:0007669"/>
    <property type="project" value="UniProtKB-SubCell"/>
</dbReference>
<feature type="transmembrane region" description="Helical" evidence="5">
    <location>
        <begin position="95"/>
        <end position="117"/>
    </location>
</feature>
<evidence type="ECO:0000313" key="8">
    <source>
        <dbReference type="Proteomes" id="UP000235371"/>
    </source>
</evidence>
<dbReference type="PANTHER" id="PTHR23507:SF1">
    <property type="entry name" value="FI18259P1-RELATED"/>
    <property type="match status" value="1"/>
</dbReference>
<gene>
    <name evidence="7" type="ORF">K444DRAFT_663275</name>
</gene>
<dbReference type="GO" id="GO:0022857">
    <property type="term" value="F:transmembrane transporter activity"/>
    <property type="evidence" value="ECO:0007669"/>
    <property type="project" value="InterPro"/>
</dbReference>
<evidence type="ECO:0000256" key="4">
    <source>
        <dbReference type="ARBA" id="ARBA00023136"/>
    </source>
</evidence>
<feature type="transmembrane region" description="Helical" evidence="5">
    <location>
        <begin position="424"/>
        <end position="450"/>
    </location>
</feature>
<reference evidence="7 8" key="1">
    <citation type="submission" date="2016-04" db="EMBL/GenBank/DDBJ databases">
        <title>A degradative enzymes factory behind the ericoid mycorrhizal symbiosis.</title>
        <authorList>
            <consortium name="DOE Joint Genome Institute"/>
            <person name="Martino E."/>
            <person name="Morin E."/>
            <person name="Grelet G."/>
            <person name="Kuo A."/>
            <person name="Kohler A."/>
            <person name="Daghino S."/>
            <person name="Barry K."/>
            <person name="Choi C."/>
            <person name="Cichocki N."/>
            <person name="Clum A."/>
            <person name="Copeland A."/>
            <person name="Hainaut M."/>
            <person name="Haridas S."/>
            <person name="Labutti K."/>
            <person name="Lindquist E."/>
            <person name="Lipzen A."/>
            <person name="Khouja H.-R."/>
            <person name="Murat C."/>
            <person name="Ohm R."/>
            <person name="Olson A."/>
            <person name="Spatafora J."/>
            <person name="Veneault-Fourrey C."/>
            <person name="Henrissat B."/>
            <person name="Grigoriev I."/>
            <person name="Martin F."/>
            <person name="Perotto S."/>
        </authorList>
    </citation>
    <scope>NUCLEOTIDE SEQUENCE [LARGE SCALE GENOMIC DNA]</scope>
    <source>
        <strain evidence="7 8">E</strain>
    </source>
</reference>
<organism evidence="7 8">
    <name type="scientific">Hyaloscypha bicolor E</name>
    <dbReference type="NCBI Taxonomy" id="1095630"/>
    <lineage>
        <taxon>Eukaryota</taxon>
        <taxon>Fungi</taxon>
        <taxon>Dikarya</taxon>
        <taxon>Ascomycota</taxon>
        <taxon>Pezizomycotina</taxon>
        <taxon>Leotiomycetes</taxon>
        <taxon>Helotiales</taxon>
        <taxon>Hyaloscyphaceae</taxon>
        <taxon>Hyaloscypha</taxon>
        <taxon>Hyaloscypha bicolor</taxon>
    </lineage>
</organism>
<dbReference type="PANTHER" id="PTHR23507">
    <property type="entry name" value="ZGC:174356"/>
    <property type="match status" value="1"/>
</dbReference>
<evidence type="ECO:0000256" key="5">
    <source>
        <dbReference type="SAM" id="Phobius"/>
    </source>
</evidence>
<accession>A0A2J6TBT9</accession>
<feature type="transmembrane region" description="Helical" evidence="5">
    <location>
        <begin position="195"/>
        <end position="214"/>
    </location>
</feature>
<feature type="domain" description="Major facilitator superfamily (MFS) profile" evidence="6">
    <location>
        <begin position="38"/>
        <end position="487"/>
    </location>
</feature>
<evidence type="ECO:0000256" key="2">
    <source>
        <dbReference type="ARBA" id="ARBA00022692"/>
    </source>
</evidence>
<keyword evidence="2 5" id="KW-0812">Transmembrane</keyword>
<dbReference type="OrthoDB" id="3026777at2759"/>
<dbReference type="InParanoid" id="A0A2J6TBT9"/>
<feature type="transmembrane region" description="Helical" evidence="5">
    <location>
        <begin position="286"/>
        <end position="308"/>
    </location>
</feature>
<dbReference type="RefSeq" id="XP_024737404.1">
    <property type="nucleotide sequence ID" value="XM_024886811.1"/>
</dbReference>
<dbReference type="PROSITE" id="PS00018">
    <property type="entry name" value="EF_HAND_1"/>
    <property type="match status" value="1"/>
</dbReference>
<dbReference type="EMBL" id="KZ613790">
    <property type="protein sequence ID" value="PMD60500.1"/>
    <property type="molecule type" value="Genomic_DNA"/>
</dbReference>
<feature type="transmembrane region" description="Helical" evidence="5">
    <location>
        <begin position="129"/>
        <end position="151"/>
    </location>
</feature>
<evidence type="ECO:0000313" key="7">
    <source>
        <dbReference type="EMBL" id="PMD60500.1"/>
    </source>
</evidence>
<feature type="transmembrane region" description="Helical" evidence="5">
    <location>
        <begin position="158"/>
        <end position="183"/>
    </location>
</feature>
<feature type="transmembrane region" description="Helical" evidence="5">
    <location>
        <begin position="226"/>
        <end position="244"/>
    </location>
</feature>
<feature type="transmembrane region" description="Helical" evidence="5">
    <location>
        <begin position="329"/>
        <end position="350"/>
    </location>
</feature>
<dbReference type="InterPro" id="IPR036259">
    <property type="entry name" value="MFS_trans_sf"/>
</dbReference>
<feature type="transmembrane region" description="Helical" evidence="5">
    <location>
        <begin position="462"/>
        <end position="481"/>
    </location>
</feature>
<comment type="subcellular location">
    <subcellularLocation>
        <location evidence="1">Membrane</location>
        <topology evidence="1">Multi-pass membrane protein</topology>
    </subcellularLocation>
</comment>
<feature type="transmembrane region" description="Helical" evidence="5">
    <location>
        <begin position="38"/>
        <end position="58"/>
    </location>
</feature>
<dbReference type="Pfam" id="PF07690">
    <property type="entry name" value="MFS_1"/>
    <property type="match status" value="1"/>
</dbReference>
<keyword evidence="4 5" id="KW-0472">Membrane</keyword>
<sequence>MASDDTLSEEAIPMLAEMDEDHPTPSKYWFQVQRPRTIALLLSLLILILSTASSLMIVPTTRILEDAICRKHYDVEGQADIDEKLCKKDEIQSQLAYLNGIVSMLEAVFGLIVAFPYGVLSDRIGRKPVFFLCLGGTMLNVTWTFCILRFWHTIPVQFIVVAPAFLLVGGGYTVVIAVLYALAADVEPDANRASAFFLMSVAYLTGTMLGALVASKLMMTFSAWRPLLIAYVMIPLGTSVMIFIPETLQAKPDSHKDATLEEETFISSAKSQIREGFMHGVRCLSMFKSVSLVLIILTYLLHFPSITARGQFFVQYFSKRFDWDLAKTGYLLALRGAVSIFMLLVALPLLSKLLLSPSVRMTVARKDLALAQFSILATTIGAVLLGCFNIPTVISGVVIATLGDGLSPLCRSLATSFVDSRHTSSLYVLIGVVETIGMIYAGPSLAWFFATGMKLKGLWLGLPYFWLASIAALATVGLCFVKLPAGSVKLAEVDAMFDEDESDLMDRNEV</sequence>
<proteinExistence type="predicted"/>
<dbReference type="SUPFAM" id="SSF103473">
    <property type="entry name" value="MFS general substrate transporter"/>
    <property type="match status" value="1"/>
</dbReference>
<evidence type="ECO:0000256" key="1">
    <source>
        <dbReference type="ARBA" id="ARBA00004141"/>
    </source>
</evidence>
<dbReference type="InterPro" id="IPR011701">
    <property type="entry name" value="MFS"/>
</dbReference>
<evidence type="ECO:0000259" key="6">
    <source>
        <dbReference type="PROSITE" id="PS50850"/>
    </source>
</evidence>
<protein>
    <submittedName>
        <fullName evidence="7">MFS general substrate transporter</fullName>
    </submittedName>
</protein>
<keyword evidence="8" id="KW-1185">Reference proteome</keyword>
<name>A0A2J6TBT9_9HELO</name>
<keyword evidence="3 5" id="KW-1133">Transmembrane helix</keyword>
<dbReference type="GeneID" id="36594888"/>
<dbReference type="AlphaFoldDB" id="A0A2J6TBT9"/>
<dbReference type="InterPro" id="IPR020846">
    <property type="entry name" value="MFS_dom"/>
</dbReference>
<feature type="transmembrane region" description="Helical" evidence="5">
    <location>
        <begin position="370"/>
        <end position="403"/>
    </location>
</feature>